<keyword evidence="1" id="KW-0521">NADP</keyword>
<dbReference type="VEuPathDB" id="FungiDB:YALI0_A04323g"/>
<sequence length="282" mass="30617">MTTVALVGANGVLGTPLINALSAAPGYKYPIIVVTRDASKSKNTDKVKYVQGSADEKGSLEAIFKGVDVVLNISSVKANWTGILDAVKAAGVKVYVPSEFGVDYTQFPDFHFLDLKKNHLEAARAVKGLKVVAVQNGVFGEFAVKYPSFLRLDPKTNKANPINPDAKWSATFLDDIAAALAVVLSKPVNEIPDVLELSGSEVTFREYYEIYGKKKGVKVEIVPAESIAEARATVKKNEETHNYDDAAFGLYLHLLQAENKGQVNGSGNKYLKKFKTLEDAVF</sequence>
<protein>
    <recommendedName>
        <fullName evidence="3">NmrA-like domain-containing protein</fullName>
    </recommendedName>
</protein>
<dbReference type="Gene3D" id="3.40.50.720">
    <property type="entry name" value="NAD(P)-binding Rossmann-like Domain"/>
    <property type="match status" value="1"/>
</dbReference>
<dbReference type="PANTHER" id="PTHR47706:SF9">
    <property type="entry name" value="NMRA-LIKE DOMAIN-CONTAINING PROTEIN-RELATED"/>
    <property type="match status" value="1"/>
</dbReference>
<dbReference type="KEGG" id="yli:2906273"/>
<dbReference type="Proteomes" id="UP000256601">
    <property type="component" value="Unassembled WGS sequence"/>
</dbReference>
<feature type="domain" description="NmrA-like" evidence="3">
    <location>
        <begin position="3"/>
        <end position="222"/>
    </location>
</feature>
<gene>
    <name evidence="5" type="ORF">B0I71DRAFT_135819</name>
    <name evidence="4" type="ORF">YALI1_A04533g</name>
</gene>
<evidence type="ECO:0000256" key="2">
    <source>
        <dbReference type="ARBA" id="ARBA00023002"/>
    </source>
</evidence>
<evidence type="ECO:0000313" key="4">
    <source>
        <dbReference type="EMBL" id="AOW00244.1"/>
    </source>
</evidence>
<dbReference type="AlphaFoldDB" id="A0A1D8N3M9"/>
<dbReference type="Pfam" id="PF05368">
    <property type="entry name" value="NmrA"/>
    <property type="match status" value="1"/>
</dbReference>
<dbReference type="InterPro" id="IPR008030">
    <property type="entry name" value="NmrA-like"/>
</dbReference>
<dbReference type="SUPFAM" id="SSF51735">
    <property type="entry name" value="NAD(P)-binding Rossmann-fold domains"/>
    <property type="match status" value="1"/>
</dbReference>
<evidence type="ECO:0000313" key="5">
    <source>
        <dbReference type="EMBL" id="RDW23518.1"/>
    </source>
</evidence>
<dbReference type="GeneID" id="2906273"/>
<dbReference type="OMA" id="EDSIGPW"/>
<dbReference type="EMBL" id="KZ859079">
    <property type="protein sequence ID" value="RDW23518.1"/>
    <property type="molecule type" value="Genomic_DNA"/>
</dbReference>
<evidence type="ECO:0000259" key="3">
    <source>
        <dbReference type="Pfam" id="PF05368"/>
    </source>
</evidence>
<evidence type="ECO:0000256" key="1">
    <source>
        <dbReference type="ARBA" id="ARBA00022857"/>
    </source>
</evidence>
<evidence type="ECO:0000313" key="7">
    <source>
        <dbReference type="Proteomes" id="UP000256601"/>
    </source>
</evidence>
<dbReference type="PANTHER" id="PTHR47706">
    <property type="entry name" value="NMRA-LIKE FAMILY PROTEIN"/>
    <property type="match status" value="1"/>
</dbReference>
<dbReference type="InterPro" id="IPR051609">
    <property type="entry name" value="NmrA/Isoflavone_reductase-like"/>
</dbReference>
<organism evidence="4 6">
    <name type="scientific">Yarrowia lipolytica</name>
    <name type="common">Candida lipolytica</name>
    <dbReference type="NCBI Taxonomy" id="4952"/>
    <lineage>
        <taxon>Eukaryota</taxon>
        <taxon>Fungi</taxon>
        <taxon>Dikarya</taxon>
        <taxon>Ascomycota</taxon>
        <taxon>Saccharomycotina</taxon>
        <taxon>Dipodascomycetes</taxon>
        <taxon>Dipodascales</taxon>
        <taxon>Dipodascales incertae sedis</taxon>
        <taxon>Yarrowia</taxon>
    </lineage>
</organism>
<dbReference type="GO" id="GO:0016491">
    <property type="term" value="F:oxidoreductase activity"/>
    <property type="evidence" value="ECO:0007669"/>
    <property type="project" value="UniProtKB-KW"/>
</dbReference>
<reference evidence="5 7" key="2">
    <citation type="submission" date="2018-07" db="EMBL/GenBank/DDBJ databases">
        <title>Draft Genome Assemblies for Five Robust Yarrowia lipolytica Strains Exhibiting High Lipid Production and Pentose Sugar Utilization and Sugar Alcohol Secretion from Undetoxified Lignocellulosic Biomass Hydrolysates.</title>
        <authorList>
            <consortium name="DOE Joint Genome Institute"/>
            <person name="Walker C."/>
            <person name="Ryu S."/>
            <person name="Na H."/>
            <person name="Zane M."/>
            <person name="LaButti K."/>
            <person name="Lipzen A."/>
            <person name="Haridas S."/>
            <person name="Barry K."/>
            <person name="Grigoriev I.V."/>
            <person name="Quarterman J."/>
            <person name="Slininger P."/>
            <person name="Dien B."/>
            <person name="Trinh C.T."/>
        </authorList>
    </citation>
    <scope>NUCLEOTIDE SEQUENCE [LARGE SCALE GENOMIC DNA]</scope>
    <source>
        <strain evidence="5 7">YB392</strain>
    </source>
</reference>
<dbReference type="Proteomes" id="UP000182444">
    <property type="component" value="Chromosome 1A"/>
</dbReference>
<proteinExistence type="predicted"/>
<evidence type="ECO:0000313" key="6">
    <source>
        <dbReference type="Proteomes" id="UP000182444"/>
    </source>
</evidence>
<dbReference type="VEuPathDB" id="FungiDB:YALI1_A04533g"/>
<accession>A0A1D8N3M9</accession>
<dbReference type="EMBL" id="CP017553">
    <property type="protein sequence ID" value="AOW00244.1"/>
    <property type="molecule type" value="Genomic_DNA"/>
</dbReference>
<keyword evidence="2" id="KW-0560">Oxidoreductase</keyword>
<dbReference type="InterPro" id="IPR036291">
    <property type="entry name" value="NAD(P)-bd_dom_sf"/>
</dbReference>
<reference evidence="4 6" key="1">
    <citation type="journal article" date="2016" name="PLoS ONE">
        <title>Sequence Assembly of Yarrowia lipolytica Strain W29/CLIB89 Shows Transposable Element Diversity.</title>
        <authorList>
            <person name="Magnan C."/>
            <person name="Yu J."/>
            <person name="Chang I."/>
            <person name="Jahn E."/>
            <person name="Kanomata Y."/>
            <person name="Wu J."/>
            <person name="Zeller M."/>
            <person name="Oakes M."/>
            <person name="Baldi P."/>
            <person name="Sandmeyer S."/>
        </authorList>
    </citation>
    <scope>NUCLEOTIDE SEQUENCE [LARGE SCALE GENOMIC DNA]</scope>
    <source>
        <strain evidence="4">CLIB89</strain>
        <strain evidence="6">CLIB89(W29)</strain>
    </source>
</reference>
<name>A0A1D8N3M9_YARLL</name>
<dbReference type="eggNOG" id="ENOG502S12R">
    <property type="taxonomic scope" value="Eukaryota"/>
</dbReference>